<reference evidence="7" key="1">
    <citation type="submission" date="2024-07" db="EMBL/GenBank/DDBJ databases">
        <title>Complete genome sequence of Verrucomicrobiaceae bacterium NT6N.</title>
        <authorList>
            <person name="Huang C."/>
            <person name="Takami H."/>
            <person name="Hamasaki K."/>
        </authorList>
    </citation>
    <scope>NUCLEOTIDE SEQUENCE</scope>
    <source>
        <strain evidence="7">NT6N</strain>
    </source>
</reference>
<feature type="transmembrane region" description="Helical" evidence="5">
    <location>
        <begin position="212"/>
        <end position="241"/>
    </location>
</feature>
<evidence type="ECO:0000256" key="5">
    <source>
        <dbReference type="SAM" id="Phobius"/>
    </source>
</evidence>
<dbReference type="AlphaFoldDB" id="A0AAT9FH54"/>
<dbReference type="Pfam" id="PF04932">
    <property type="entry name" value="Wzy_C"/>
    <property type="match status" value="1"/>
</dbReference>
<feature type="transmembrane region" description="Helical" evidence="5">
    <location>
        <begin position="147"/>
        <end position="166"/>
    </location>
</feature>
<keyword evidence="4 5" id="KW-0472">Membrane</keyword>
<feature type="domain" description="O-antigen ligase-related" evidence="6">
    <location>
        <begin position="211"/>
        <end position="346"/>
    </location>
</feature>
<proteinExistence type="predicted"/>
<dbReference type="GO" id="GO:0016020">
    <property type="term" value="C:membrane"/>
    <property type="evidence" value="ECO:0007669"/>
    <property type="project" value="UniProtKB-SubCell"/>
</dbReference>
<comment type="subcellular location">
    <subcellularLocation>
        <location evidence="1">Membrane</location>
        <topology evidence="1">Multi-pass membrane protein</topology>
    </subcellularLocation>
</comment>
<feature type="transmembrane region" description="Helical" evidence="5">
    <location>
        <begin position="115"/>
        <end position="135"/>
    </location>
</feature>
<feature type="transmembrane region" description="Helical" evidence="5">
    <location>
        <begin position="337"/>
        <end position="355"/>
    </location>
</feature>
<protein>
    <recommendedName>
        <fullName evidence="6">O-antigen ligase-related domain-containing protein</fullName>
    </recommendedName>
</protein>
<dbReference type="KEGG" id="osu:NT6N_03500"/>
<name>A0AAT9FH54_9BACT</name>
<keyword evidence="2 5" id="KW-0812">Transmembrane</keyword>
<organism evidence="7">
    <name type="scientific">Oceaniferula spumae</name>
    <dbReference type="NCBI Taxonomy" id="2979115"/>
    <lineage>
        <taxon>Bacteria</taxon>
        <taxon>Pseudomonadati</taxon>
        <taxon>Verrucomicrobiota</taxon>
        <taxon>Verrucomicrobiia</taxon>
        <taxon>Verrucomicrobiales</taxon>
        <taxon>Verrucomicrobiaceae</taxon>
        <taxon>Oceaniferula</taxon>
    </lineage>
</organism>
<sequence length="443" mass="48008">MNSGNQPTTATNIGLSAATDEQRPSVWWLCMATLAFSALTVPYATYMIQWANSNGLFPLRPAIYLAAASVGCILVTLGRRPDLTVTTMLILLFHVFYIFESTVLQRYDHPSGRYYPLMTHGALLVSVFSIAWFLGVTHRLSSLPVTIASAAIVIICSLANIAEWFGVHEFTIVTGRAAGFHGDPNNAAIAIVLALAVFLTYNRNIWVSFGMMALSFIAVAITLSRSGMIAEVLISVSYLVVSYRRKPTAVLQALAVTVPVVVAGIVYLVSHMSSEALRQSDIQDRLGALMGKDSEKMASGERMKDLTDGLNAVREQPVMGHGVGTGTGKWQPHNQLVAVWIDGGVVFAGLYLIILGSMAVKCVAAGGRGGLCLLAVGIFIPFSQLLHTSLAYWTTCIIMINLTSKRFIMLQWSRPDESELLENTQPLTSKVQLSTSTTQAERA</sequence>
<feature type="transmembrane region" description="Helical" evidence="5">
    <location>
        <begin position="26"/>
        <end position="45"/>
    </location>
</feature>
<evidence type="ECO:0000256" key="3">
    <source>
        <dbReference type="ARBA" id="ARBA00022989"/>
    </source>
</evidence>
<feature type="transmembrane region" description="Helical" evidence="5">
    <location>
        <begin position="386"/>
        <end position="404"/>
    </location>
</feature>
<feature type="transmembrane region" description="Helical" evidence="5">
    <location>
        <begin position="248"/>
        <end position="269"/>
    </location>
</feature>
<keyword evidence="3 5" id="KW-1133">Transmembrane helix</keyword>
<evidence type="ECO:0000256" key="4">
    <source>
        <dbReference type="ARBA" id="ARBA00023136"/>
    </source>
</evidence>
<evidence type="ECO:0000259" key="6">
    <source>
        <dbReference type="Pfam" id="PF04932"/>
    </source>
</evidence>
<dbReference type="InterPro" id="IPR051533">
    <property type="entry name" value="WaaL-like"/>
</dbReference>
<gene>
    <name evidence="7" type="ORF">NT6N_03500</name>
</gene>
<accession>A0AAT9FH54</accession>
<feature type="transmembrane region" description="Helical" evidence="5">
    <location>
        <begin position="83"/>
        <end position="103"/>
    </location>
</feature>
<evidence type="ECO:0000256" key="1">
    <source>
        <dbReference type="ARBA" id="ARBA00004141"/>
    </source>
</evidence>
<feature type="transmembrane region" description="Helical" evidence="5">
    <location>
        <begin position="187"/>
        <end position="206"/>
    </location>
</feature>
<feature type="transmembrane region" description="Helical" evidence="5">
    <location>
        <begin position="57"/>
        <end position="77"/>
    </location>
</feature>
<dbReference type="EMBL" id="AP026866">
    <property type="protein sequence ID" value="BDS05310.1"/>
    <property type="molecule type" value="Genomic_DNA"/>
</dbReference>
<dbReference type="PANTHER" id="PTHR37422:SF13">
    <property type="entry name" value="LIPOPOLYSACCHARIDE BIOSYNTHESIS PROTEIN PA4999-RELATED"/>
    <property type="match status" value="1"/>
</dbReference>
<dbReference type="PANTHER" id="PTHR37422">
    <property type="entry name" value="TEICHURONIC ACID BIOSYNTHESIS PROTEIN TUAE"/>
    <property type="match status" value="1"/>
</dbReference>
<dbReference type="InterPro" id="IPR007016">
    <property type="entry name" value="O-antigen_ligase-rel_domated"/>
</dbReference>
<evidence type="ECO:0000256" key="2">
    <source>
        <dbReference type="ARBA" id="ARBA00022692"/>
    </source>
</evidence>
<evidence type="ECO:0000313" key="7">
    <source>
        <dbReference type="EMBL" id="BDS05310.1"/>
    </source>
</evidence>